<evidence type="ECO:0000313" key="2">
    <source>
        <dbReference type="Proteomes" id="UP000265520"/>
    </source>
</evidence>
<comment type="caution">
    <text evidence="1">The sequence shown here is derived from an EMBL/GenBank/DDBJ whole genome shotgun (WGS) entry which is preliminary data.</text>
</comment>
<dbReference type="AlphaFoldDB" id="A0A392SKA2"/>
<organism evidence="1 2">
    <name type="scientific">Trifolium medium</name>
    <dbReference type="NCBI Taxonomy" id="97028"/>
    <lineage>
        <taxon>Eukaryota</taxon>
        <taxon>Viridiplantae</taxon>
        <taxon>Streptophyta</taxon>
        <taxon>Embryophyta</taxon>
        <taxon>Tracheophyta</taxon>
        <taxon>Spermatophyta</taxon>
        <taxon>Magnoliopsida</taxon>
        <taxon>eudicotyledons</taxon>
        <taxon>Gunneridae</taxon>
        <taxon>Pentapetalae</taxon>
        <taxon>rosids</taxon>
        <taxon>fabids</taxon>
        <taxon>Fabales</taxon>
        <taxon>Fabaceae</taxon>
        <taxon>Papilionoideae</taxon>
        <taxon>50 kb inversion clade</taxon>
        <taxon>NPAAA clade</taxon>
        <taxon>Hologalegina</taxon>
        <taxon>IRL clade</taxon>
        <taxon>Trifolieae</taxon>
        <taxon>Trifolium</taxon>
    </lineage>
</organism>
<sequence length="46" mass="5192">MRFPKLLIVIRSSSVGDMVLAGGESVGQTENSETSFRLYDVIWVFR</sequence>
<proteinExistence type="predicted"/>
<dbReference type="Proteomes" id="UP000265520">
    <property type="component" value="Unassembled WGS sequence"/>
</dbReference>
<accession>A0A392SKA2</accession>
<feature type="non-terminal residue" evidence="1">
    <location>
        <position position="46"/>
    </location>
</feature>
<reference evidence="1 2" key="1">
    <citation type="journal article" date="2018" name="Front. Plant Sci.">
        <title>Red Clover (Trifolium pratense) and Zigzag Clover (T. medium) - A Picture of Genomic Similarities and Differences.</title>
        <authorList>
            <person name="Dluhosova J."/>
            <person name="Istvanek J."/>
            <person name="Nedelnik J."/>
            <person name="Repkova J."/>
        </authorList>
    </citation>
    <scope>NUCLEOTIDE SEQUENCE [LARGE SCALE GENOMIC DNA]</scope>
    <source>
        <strain evidence="2">cv. 10/8</strain>
        <tissue evidence="1">Leaf</tissue>
    </source>
</reference>
<dbReference type="EMBL" id="LXQA010399214">
    <property type="protein sequence ID" value="MCI49301.1"/>
    <property type="molecule type" value="Genomic_DNA"/>
</dbReference>
<protein>
    <submittedName>
        <fullName evidence="1">Uncharacterized protein</fullName>
    </submittedName>
</protein>
<evidence type="ECO:0000313" key="1">
    <source>
        <dbReference type="EMBL" id="MCI49301.1"/>
    </source>
</evidence>
<keyword evidence="2" id="KW-1185">Reference proteome</keyword>
<name>A0A392SKA2_9FABA</name>